<dbReference type="Proteomes" id="UP001177744">
    <property type="component" value="Unassembled WGS sequence"/>
</dbReference>
<dbReference type="EMBL" id="JAULJE010000001">
    <property type="protein sequence ID" value="KAK1346852.1"/>
    <property type="molecule type" value="Genomic_DNA"/>
</dbReference>
<organism evidence="1 2">
    <name type="scientific">Cnephaeus nilssonii</name>
    <name type="common">Northern bat</name>
    <name type="synonym">Eptesicus nilssonii</name>
    <dbReference type="NCBI Taxonomy" id="3371016"/>
    <lineage>
        <taxon>Eukaryota</taxon>
        <taxon>Metazoa</taxon>
        <taxon>Chordata</taxon>
        <taxon>Craniata</taxon>
        <taxon>Vertebrata</taxon>
        <taxon>Euteleostomi</taxon>
        <taxon>Mammalia</taxon>
        <taxon>Eutheria</taxon>
        <taxon>Laurasiatheria</taxon>
        <taxon>Chiroptera</taxon>
        <taxon>Yangochiroptera</taxon>
        <taxon>Vespertilionidae</taxon>
        <taxon>Cnephaeus</taxon>
    </lineage>
</organism>
<evidence type="ECO:0000313" key="1">
    <source>
        <dbReference type="EMBL" id="KAK1346852.1"/>
    </source>
</evidence>
<keyword evidence="2" id="KW-1185">Reference proteome</keyword>
<gene>
    <name evidence="1" type="ORF">QTO34_000712</name>
</gene>
<evidence type="ECO:0000313" key="2">
    <source>
        <dbReference type="Proteomes" id="UP001177744"/>
    </source>
</evidence>
<dbReference type="AlphaFoldDB" id="A0AA40IBW9"/>
<comment type="caution">
    <text evidence="1">The sequence shown here is derived from an EMBL/GenBank/DDBJ whole genome shotgun (WGS) entry which is preliminary data.</text>
</comment>
<protein>
    <submittedName>
        <fullName evidence="1">Uncharacterized protein</fullName>
    </submittedName>
</protein>
<name>A0AA40IBW9_CNENI</name>
<accession>A0AA40IBW9</accession>
<sequence>MDEISEGNRKTDLAAKVDTFTNWVEAFLCRTDGTRSSLNKFLKLFPDLGCLEPSRLTMAHHLKQVSPSGSQSFEDSISFTLCLEATVLRKSGES</sequence>
<proteinExistence type="predicted"/>
<reference evidence="1" key="1">
    <citation type="submission" date="2023-06" db="EMBL/GenBank/DDBJ databases">
        <title>Reference genome for the Northern bat (Eptesicus nilssonii), a most northern bat species.</title>
        <authorList>
            <person name="Laine V.N."/>
            <person name="Pulliainen A.T."/>
            <person name="Lilley T.M."/>
        </authorList>
    </citation>
    <scope>NUCLEOTIDE SEQUENCE</scope>
    <source>
        <strain evidence="1">BLF_Eptnil</strain>
        <tissue evidence="1">Kidney</tissue>
    </source>
</reference>